<gene>
    <name evidence="3" type="ORF">JTE90_003292</name>
</gene>
<protein>
    <submittedName>
        <fullName evidence="3">Uncharacterized protein</fullName>
    </submittedName>
</protein>
<keyword evidence="2" id="KW-0472">Membrane</keyword>
<dbReference type="AlphaFoldDB" id="A0AAV6V6D3"/>
<keyword evidence="4" id="KW-1185">Reference proteome</keyword>
<proteinExistence type="predicted"/>
<feature type="transmembrane region" description="Helical" evidence="2">
    <location>
        <begin position="73"/>
        <end position="95"/>
    </location>
</feature>
<sequence>MADHKSPPTRRETLCPQFVVRYFYRLFREGRTDGLSVPSSGKEGRTPGKGSNQTKWQPQPQKTLKTNGSKEPLPFLVLPSSLLSSAFLVSSFFCFKIFMPRQALLDVKGS</sequence>
<keyword evidence="2" id="KW-1133">Transmembrane helix</keyword>
<comment type="caution">
    <text evidence="3">The sequence shown here is derived from an EMBL/GenBank/DDBJ whole genome shotgun (WGS) entry which is preliminary data.</text>
</comment>
<evidence type="ECO:0000256" key="2">
    <source>
        <dbReference type="SAM" id="Phobius"/>
    </source>
</evidence>
<evidence type="ECO:0000313" key="3">
    <source>
        <dbReference type="EMBL" id="KAG8191283.1"/>
    </source>
</evidence>
<accession>A0AAV6V6D3</accession>
<evidence type="ECO:0000313" key="4">
    <source>
        <dbReference type="Proteomes" id="UP000827092"/>
    </source>
</evidence>
<feature type="compositionally biased region" description="Polar residues" evidence="1">
    <location>
        <begin position="49"/>
        <end position="68"/>
    </location>
</feature>
<keyword evidence="2" id="KW-0812">Transmembrane</keyword>
<reference evidence="3 4" key="1">
    <citation type="journal article" date="2022" name="Nat. Ecol. Evol.">
        <title>A masculinizing supergene underlies an exaggerated male reproductive morph in a spider.</title>
        <authorList>
            <person name="Hendrickx F."/>
            <person name="De Corte Z."/>
            <person name="Sonet G."/>
            <person name="Van Belleghem S.M."/>
            <person name="Kostlbacher S."/>
            <person name="Vangestel C."/>
        </authorList>
    </citation>
    <scope>NUCLEOTIDE SEQUENCE [LARGE SCALE GENOMIC DNA]</scope>
    <source>
        <strain evidence="3">W744_W776</strain>
    </source>
</reference>
<organism evidence="3 4">
    <name type="scientific">Oedothorax gibbosus</name>
    <dbReference type="NCBI Taxonomy" id="931172"/>
    <lineage>
        <taxon>Eukaryota</taxon>
        <taxon>Metazoa</taxon>
        <taxon>Ecdysozoa</taxon>
        <taxon>Arthropoda</taxon>
        <taxon>Chelicerata</taxon>
        <taxon>Arachnida</taxon>
        <taxon>Araneae</taxon>
        <taxon>Araneomorphae</taxon>
        <taxon>Entelegynae</taxon>
        <taxon>Araneoidea</taxon>
        <taxon>Linyphiidae</taxon>
        <taxon>Erigoninae</taxon>
        <taxon>Oedothorax</taxon>
    </lineage>
</organism>
<dbReference type="EMBL" id="JAFNEN010000162">
    <property type="protein sequence ID" value="KAG8191283.1"/>
    <property type="molecule type" value="Genomic_DNA"/>
</dbReference>
<dbReference type="Proteomes" id="UP000827092">
    <property type="component" value="Unassembled WGS sequence"/>
</dbReference>
<name>A0AAV6V6D3_9ARAC</name>
<evidence type="ECO:0000256" key="1">
    <source>
        <dbReference type="SAM" id="MobiDB-lite"/>
    </source>
</evidence>
<feature type="region of interest" description="Disordered" evidence="1">
    <location>
        <begin position="32"/>
        <end position="68"/>
    </location>
</feature>